<sequence>MVMRINSFMTGLGAIVLAALLAACSAQYDAMDEPAGAPPEPAVEAPEPAPIDQEPAPPPPPAPAPVQVQPEPPRAAAPGSSPNPGRPVRPGRDQPDPVRGDDYAEEEPGLALEFGSETDLDELRELHADDPDMLEWLDALAEGGDLSDLETAAGAENVEICQAEISAPRTLLITCDKGGSGEFEQATHRIQGNLTETLDALAKDLAGEGFEAGLMDKQLCFWSETIQIDDSAFVMNCPEWDYRYSELAAESANAFDSGRIAHHAPEQMVLGQPYFLEVAIQPIQRDTSEAEIDESLRSIMGTGLAPDSTQDALSLEFDTVRASGVMMASIVGDGYDLTATTPEEQPLIPGEPTLWQWKVVPTQEGSPDLTFTVSQQVEVNGQKMAKAVKTIPLSIKVVSLDTLLADPGPDPDTSISAHRSVESDSDPVAPLTSTLSAPPTGVSDASAMSAAEIANAASGLLPDTEIAGCTWINGPNPDRQAMVLSNLAYSPPVSRLSVTHQDGDRITAALTDVGFSVLQCEDLGQRQTVRALSLLGRMAKARKDAGAYPVTFFYYSGHGVNVEGTNFILPTDIPGASPEDIRDFGVSFEQIFNRVSTTVAPTSFIVFDACRTVMDDQSRGLMRAYSPVGWASGVFQAFATEPGKTAADDGIYSEELANLISTLDDPANVVFKRVQDAVAARTGQKQRPVYTDGTTGGDFYFLQDDE</sequence>
<evidence type="ECO:0000256" key="1">
    <source>
        <dbReference type="SAM" id="MobiDB-lite"/>
    </source>
</evidence>
<feature type="signal peptide" evidence="2">
    <location>
        <begin position="1"/>
        <end position="28"/>
    </location>
</feature>
<evidence type="ECO:0000259" key="3">
    <source>
        <dbReference type="PROSITE" id="PS50208"/>
    </source>
</evidence>
<name>A0A059DYD2_9PROT</name>
<feature type="region of interest" description="Disordered" evidence="1">
    <location>
        <begin position="32"/>
        <end position="103"/>
    </location>
</feature>
<dbReference type="InterPro" id="IPR052039">
    <property type="entry name" value="Caspase-related_regulators"/>
</dbReference>
<accession>A0A059DYD2</accession>
<dbReference type="Gene3D" id="3.40.50.1460">
    <property type="match status" value="1"/>
</dbReference>
<dbReference type="PROSITE" id="PS50208">
    <property type="entry name" value="CASPASE_P20"/>
    <property type="match status" value="1"/>
</dbReference>
<keyword evidence="5" id="KW-1185">Reference proteome</keyword>
<keyword evidence="2" id="KW-0732">Signal</keyword>
<dbReference type="Proteomes" id="UP000024547">
    <property type="component" value="Unassembled WGS sequence"/>
</dbReference>
<dbReference type="PROSITE" id="PS51257">
    <property type="entry name" value="PROKAR_LIPOPROTEIN"/>
    <property type="match status" value="1"/>
</dbReference>
<dbReference type="GO" id="GO:0006508">
    <property type="term" value="P:proteolysis"/>
    <property type="evidence" value="ECO:0007669"/>
    <property type="project" value="InterPro"/>
</dbReference>
<proteinExistence type="predicted"/>
<comment type="caution">
    <text evidence="4">The sequence shown here is derived from an EMBL/GenBank/DDBJ whole genome shotgun (WGS) entry which is preliminary data.</text>
</comment>
<dbReference type="Pfam" id="PF00656">
    <property type="entry name" value="Peptidase_C14"/>
    <property type="match status" value="1"/>
</dbReference>
<reference evidence="4 5" key="1">
    <citation type="journal article" date="2014" name="Antonie Van Leeuwenhoek">
        <title>Hyphomonas beringensis sp. nov. and Hyphomonas chukchiensis sp. nov., isolated from surface seawater of the Bering Sea and Chukchi Sea.</title>
        <authorList>
            <person name="Li C."/>
            <person name="Lai Q."/>
            <person name="Li G."/>
            <person name="Dong C."/>
            <person name="Wang J."/>
            <person name="Liao Y."/>
            <person name="Shao Z."/>
        </authorList>
    </citation>
    <scope>NUCLEOTIDE SEQUENCE [LARGE SCALE GENOMIC DNA]</scope>
    <source>
        <strain evidence="4 5">22II1-22F38</strain>
    </source>
</reference>
<dbReference type="STRING" id="1280948.HY36_09310"/>
<feature type="compositionally biased region" description="Pro residues" evidence="1">
    <location>
        <begin position="55"/>
        <end position="75"/>
    </location>
</feature>
<evidence type="ECO:0000313" key="5">
    <source>
        <dbReference type="Proteomes" id="UP000024547"/>
    </source>
</evidence>
<organism evidence="4 5">
    <name type="scientific">Hyphomonas atlantica</name>
    <dbReference type="NCBI Taxonomy" id="1280948"/>
    <lineage>
        <taxon>Bacteria</taxon>
        <taxon>Pseudomonadati</taxon>
        <taxon>Pseudomonadota</taxon>
        <taxon>Alphaproteobacteria</taxon>
        <taxon>Hyphomonadales</taxon>
        <taxon>Hyphomonadaceae</taxon>
        <taxon>Hyphomonas</taxon>
    </lineage>
</organism>
<feature type="region of interest" description="Disordered" evidence="1">
    <location>
        <begin position="409"/>
        <end position="440"/>
    </location>
</feature>
<dbReference type="InterPro" id="IPR001309">
    <property type="entry name" value="Pept_C14_p20"/>
</dbReference>
<dbReference type="GO" id="GO:0004197">
    <property type="term" value="F:cysteine-type endopeptidase activity"/>
    <property type="evidence" value="ECO:0007669"/>
    <property type="project" value="InterPro"/>
</dbReference>
<feature type="compositionally biased region" description="Basic and acidic residues" evidence="1">
    <location>
        <begin position="90"/>
        <end position="102"/>
    </location>
</feature>
<feature type="domain" description="Caspase family p20" evidence="3">
    <location>
        <begin position="477"/>
        <end position="559"/>
    </location>
</feature>
<dbReference type="EMBL" id="AWFH01000056">
    <property type="protein sequence ID" value="KCZ58565.1"/>
    <property type="molecule type" value="Genomic_DNA"/>
</dbReference>
<protein>
    <recommendedName>
        <fullName evidence="3">Caspase family p20 domain-containing protein</fullName>
    </recommendedName>
</protein>
<feature type="compositionally biased region" description="Low complexity" evidence="1">
    <location>
        <begin position="42"/>
        <end position="54"/>
    </location>
</feature>
<gene>
    <name evidence="4" type="ORF">HY36_09310</name>
</gene>
<dbReference type="AlphaFoldDB" id="A0A059DYD2"/>
<dbReference type="PATRIC" id="fig|1280948.3.peg.2980"/>
<dbReference type="SUPFAM" id="SSF52129">
    <property type="entry name" value="Caspase-like"/>
    <property type="match status" value="1"/>
</dbReference>
<dbReference type="PANTHER" id="PTHR22576:SF37">
    <property type="entry name" value="MUCOSA-ASSOCIATED LYMPHOID TISSUE LYMPHOMA TRANSLOCATION PROTEIN 1"/>
    <property type="match status" value="1"/>
</dbReference>
<dbReference type="InterPro" id="IPR029030">
    <property type="entry name" value="Caspase-like_dom_sf"/>
</dbReference>
<evidence type="ECO:0000256" key="2">
    <source>
        <dbReference type="SAM" id="SignalP"/>
    </source>
</evidence>
<feature type="chain" id="PRO_5001576801" description="Caspase family p20 domain-containing protein" evidence="2">
    <location>
        <begin position="29"/>
        <end position="706"/>
    </location>
</feature>
<evidence type="ECO:0000313" key="4">
    <source>
        <dbReference type="EMBL" id="KCZ58565.1"/>
    </source>
</evidence>
<dbReference type="eggNOG" id="COG4249">
    <property type="taxonomic scope" value="Bacteria"/>
</dbReference>
<dbReference type="InterPro" id="IPR011600">
    <property type="entry name" value="Pept_C14_caspase"/>
</dbReference>
<dbReference type="PANTHER" id="PTHR22576">
    <property type="entry name" value="MUCOSA ASSOCIATED LYMPHOID TISSUE LYMPHOMA TRANSLOCATION PROTEIN 1/PARACASPASE"/>
    <property type="match status" value="1"/>
</dbReference>